<keyword evidence="1" id="KW-0812">Transmembrane</keyword>
<feature type="transmembrane region" description="Helical" evidence="1">
    <location>
        <begin position="271"/>
        <end position="292"/>
    </location>
</feature>
<gene>
    <name evidence="2" type="ORF">FHU38_000341</name>
</gene>
<dbReference type="RefSeq" id="WP_243852178.1">
    <property type="nucleotide sequence ID" value="NZ_JAAOYM010000001.1"/>
</dbReference>
<proteinExistence type="predicted"/>
<accession>A0A7X5ULQ0</accession>
<sequence>MDLSAASSLVLAGEPAKPGHGVSATVSVADGERRALPEPGEGEAVLEVPLLRVIGDPGRRRLIVGSLGVQVKGPDLVAINLWPKAVLAEPGGWHREDKALAAADSQLLASLADPAHEITGDAGAVAVTVAKAFAEASRNNVAELRGLRYELERQIADLLAGRSATALRPVLAALIELSMAIGRARDHARDAVREGLHIWLWDQPTYQLNRSAQAPGAGDAPWARTHRNALRHCEAMEAELIEEAARLEALLGSMSTFAVAQESEAQQRFNLLAGLVAAGLGLPALILSLYGAEPFLPLDSFDRAWRALLPIALALVVALVLTLRRVPERVKPRHYVFAFTVVVALVLLLLVAGALAPVT</sequence>
<feature type="transmembrane region" description="Helical" evidence="1">
    <location>
        <begin position="335"/>
        <end position="356"/>
    </location>
</feature>
<keyword evidence="3" id="KW-1185">Reference proteome</keyword>
<organism evidence="2 3">
    <name type="scientific">Saccharomonospora amisosensis</name>
    <dbReference type="NCBI Taxonomy" id="1128677"/>
    <lineage>
        <taxon>Bacteria</taxon>
        <taxon>Bacillati</taxon>
        <taxon>Actinomycetota</taxon>
        <taxon>Actinomycetes</taxon>
        <taxon>Pseudonocardiales</taxon>
        <taxon>Pseudonocardiaceae</taxon>
        <taxon>Saccharomonospora</taxon>
    </lineage>
</organism>
<reference evidence="2 3" key="1">
    <citation type="submission" date="2020-03" db="EMBL/GenBank/DDBJ databases">
        <title>Sequencing the genomes of 1000 actinobacteria strains.</title>
        <authorList>
            <person name="Klenk H.-P."/>
        </authorList>
    </citation>
    <scope>NUCLEOTIDE SEQUENCE [LARGE SCALE GENOMIC DNA]</scope>
    <source>
        <strain evidence="2 3">DSM 45685</strain>
    </source>
</reference>
<dbReference type="Proteomes" id="UP000545493">
    <property type="component" value="Unassembled WGS sequence"/>
</dbReference>
<dbReference type="EMBL" id="JAAOYM010000001">
    <property type="protein sequence ID" value="NIJ09997.1"/>
    <property type="molecule type" value="Genomic_DNA"/>
</dbReference>
<protein>
    <submittedName>
        <fullName evidence="2">Uncharacterized protein</fullName>
    </submittedName>
</protein>
<comment type="caution">
    <text evidence="2">The sequence shown here is derived from an EMBL/GenBank/DDBJ whole genome shotgun (WGS) entry which is preliminary data.</text>
</comment>
<feature type="transmembrane region" description="Helical" evidence="1">
    <location>
        <begin position="304"/>
        <end position="323"/>
    </location>
</feature>
<evidence type="ECO:0000313" key="3">
    <source>
        <dbReference type="Proteomes" id="UP000545493"/>
    </source>
</evidence>
<name>A0A7X5ULQ0_9PSEU</name>
<keyword evidence="1" id="KW-1133">Transmembrane helix</keyword>
<evidence type="ECO:0000256" key="1">
    <source>
        <dbReference type="SAM" id="Phobius"/>
    </source>
</evidence>
<evidence type="ECO:0000313" key="2">
    <source>
        <dbReference type="EMBL" id="NIJ09997.1"/>
    </source>
</evidence>
<keyword evidence="1" id="KW-0472">Membrane</keyword>
<dbReference type="AlphaFoldDB" id="A0A7X5ULQ0"/>